<dbReference type="PANTHER" id="PTHR12300:SF99">
    <property type="entry name" value="HVA22-LIKE PROTEIN F"/>
    <property type="match status" value="1"/>
</dbReference>
<dbReference type="OrthoDB" id="10009287at2759"/>
<keyword evidence="1" id="KW-1133">Transmembrane helix</keyword>
<feature type="transmembrane region" description="Helical" evidence="1">
    <location>
        <begin position="51"/>
        <end position="74"/>
    </location>
</feature>
<dbReference type="PANTHER" id="PTHR12300">
    <property type="entry name" value="HVA22-LIKE PROTEINS"/>
    <property type="match status" value="1"/>
</dbReference>
<comment type="caution">
    <text evidence="3">The sequence shown here is derived from an EMBL/GenBank/DDBJ whole genome shotgun (WGS) entry which is preliminary data.</text>
</comment>
<evidence type="ECO:0000256" key="1">
    <source>
        <dbReference type="RuleBase" id="RU362006"/>
    </source>
</evidence>
<proteinExistence type="inferred from homology"/>
<evidence type="ECO:0000313" key="3">
    <source>
        <dbReference type="EMBL" id="KAI5064010.1"/>
    </source>
</evidence>
<gene>
    <name evidence="3" type="ORF">GOP47_0020680</name>
</gene>
<protein>
    <recommendedName>
        <fullName evidence="1">HVA22-like protein</fullName>
    </recommendedName>
</protein>
<feature type="compositionally biased region" description="Polar residues" evidence="2">
    <location>
        <begin position="96"/>
        <end position="106"/>
    </location>
</feature>
<evidence type="ECO:0000313" key="4">
    <source>
        <dbReference type="Proteomes" id="UP000886520"/>
    </source>
</evidence>
<dbReference type="Pfam" id="PF03134">
    <property type="entry name" value="TB2_DP1_HVA22"/>
    <property type="match status" value="1"/>
</dbReference>
<comment type="subcellular location">
    <subcellularLocation>
        <location evidence="1">Membrane</location>
        <topology evidence="1">Multi-pass membrane protein</topology>
    </subcellularLocation>
</comment>
<feature type="region of interest" description="Disordered" evidence="2">
    <location>
        <begin position="91"/>
        <end position="113"/>
    </location>
</feature>
<organism evidence="3 4">
    <name type="scientific">Adiantum capillus-veneris</name>
    <name type="common">Maidenhair fern</name>
    <dbReference type="NCBI Taxonomy" id="13818"/>
    <lineage>
        <taxon>Eukaryota</taxon>
        <taxon>Viridiplantae</taxon>
        <taxon>Streptophyta</taxon>
        <taxon>Embryophyta</taxon>
        <taxon>Tracheophyta</taxon>
        <taxon>Polypodiopsida</taxon>
        <taxon>Polypodiidae</taxon>
        <taxon>Polypodiales</taxon>
        <taxon>Pteridineae</taxon>
        <taxon>Pteridaceae</taxon>
        <taxon>Vittarioideae</taxon>
        <taxon>Adiantum</taxon>
    </lineage>
</organism>
<sequence length="113" mass="12934">MAGDPFPTALAKAVCSHFDIVAGAIVTLIYPLISSIKAIESNDKLHYQQWLTYWIIYSFVTLVELSLWSFFYWIPFWGTIKHGVRPVPQMPRPMGTHSTSTSTNIDKPSHRMY</sequence>
<accession>A0A9D4U9V0</accession>
<feature type="transmembrane region" description="Helical" evidence="1">
    <location>
        <begin position="20"/>
        <end position="39"/>
    </location>
</feature>
<dbReference type="InterPro" id="IPR004345">
    <property type="entry name" value="TB2_DP1_HVA22"/>
</dbReference>
<evidence type="ECO:0000256" key="2">
    <source>
        <dbReference type="SAM" id="MobiDB-lite"/>
    </source>
</evidence>
<dbReference type="EMBL" id="JABFUD020000020">
    <property type="protein sequence ID" value="KAI5064010.1"/>
    <property type="molecule type" value="Genomic_DNA"/>
</dbReference>
<reference evidence="3" key="1">
    <citation type="submission" date="2021-01" db="EMBL/GenBank/DDBJ databases">
        <title>Adiantum capillus-veneris genome.</title>
        <authorList>
            <person name="Fang Y."/>
            <person name="Liao Q."/>
        </authorList>
    </citation>
    <scope>NUCLEOTIDE SEQUENCE</scope>
    <source>
        <strain evidence="3">H3</strain>
        <tissue evidence="3">Leaf</tissue>
    </source>
</reference>
<name>A0A9D4U9V0_ADICA</name>
<comment type="similarity">
    <text evidence="1">Belongs to the DP1 family.</text>
</comment>
<dbReference type="GO" id="GO:0016020">
    <property type="term" value="C:membrane"/>
    <property type="evidence" value="ECO:0007669"/>
    <property type="project" value="UniProtKB-SubCell"/>
</dbReference>
<dbReference type="Proteomes" id="UP000886520">
    <property type="component" value="Chromosome 20"/>
</dbReference>
<dbReference type="AlphaFoldDB" id="A0A9D4U9V0"/>
<keyword evidence="1" id="KW-0812">Transmembrane</keyword>
<keyword evidence="4" id="KW-1185">Reference proteome</keyword>
<keyword evidence="1" id="KW-0472">Membrane</keyword>